<dbReference type="Pfam" id="PF08685">
    <property type="entry name" value="GON"/>
    <property type="match status" value="2"/>
</dbReference>
<gene>
    <name evidence="3" type="ORF">LAZ67_3005213</name>
</gene>
<proteinExistence type="predicted"/>
<evidence type="ECO:0000256" key="1">
    <source>
        <dbReference type="ARBA" id="ARBA00022723"/>
    </source>
</evidence>
<dbReference type="InterPro" id="IPR012314">
    <property type="entry name" value="Pept_M12B_GON-ADAMTSs"/>
</dbReference>
<dbReference type="Pfam" id="PF19030">
    <property type="entry name" value="TSP1_ADAMTS"/>
    <property type="match status" value="1"/>
</dbReference>
<dbReference type="Proteomes" id="UP001235939">
    <property type="component" value="Chromosome 03"/>
</dbReference>
<keyword evidence="4" id="KW-1185">Reference proteome</keyword>
<accession>A0ABY6KAA7</accession>
<dbReference type="InterPro" id="IPR000884">
    <property type="entry name" value="TSP1_rpt"/>
</dbReference>
<keyword evidence="1" id="KW-0479">Metal-binding</keyword>
<evidence type="ECO:0000259" key="2">
    <source>
        <dbReference type="PROSITE" id="PS51046"/>
    </source>
</evidence>
<dbReference type="EMBL" id="CP092865">
    <property type="protein sequence ID" value="UYV65719.1"/>
    <property type="molecule type" value="Genomic_DNA"/>
</dbReference>
<evidence type="ECO:0000313" key="3">
    <source>
        <dbReference type="EMBL" id="UYV65719.1"/>
    </source>
</evidence>
<organism evidence="3 4">
    <name type="scientific">Cordylochernes scorpioides</name>
    <dbReference type="NCBI Taxonomy" id="51811"/>
    <lineage>
        <taxon>Eukaryota</taxon>
        <taxon>Metazoa</taxon>
        <taxon>Ecdysozoa</taxon>
        <taxon>Arthropoda</taxon>
        <taxon>Chelicerata</taxon>
        <taxon>Arachnida</taxon>
        <taxon>Pseudoscorpiones</taxon>
        <taxon>Cheliferoidea</taxon>
        <taxon>Chernetidae</taxon>
        <taxon>Cordylochernes</taxon>
    </lineage>
</organism>
<dbReference type="SUPFAM" id="SSF82895">
    <property type="entry name" value="TSP-1 type 1 repeat"/>
    <property type="match status" value="1"/>
</dbReference>
<evidence type="ECO:0000313" key="4">
    <source>
        <dbReference type="Proteomes" id="UP001235939"/>
    </source>
</evidence>
<dbReference type="Gene3D" id="2.20.100.10">
    <property type="entry name" value="Thrombospondin type-1 (TSP1) repeat"/>
    <property type="match status" value="1"/>
</dbReference>
<feature type="domain" description="GON" evidence="2">
    <location>
        <begin position="70"/>
        <end position="230"/>
    </location>
</feature>
<reference evidence="3 4" key="1">
    <citation type="submission" date="2022-01" db="EMBL/GenBank/DDBJ databases">
        <title>A chromosomal length assembly of Cordylochernes scorpioides.</title>
        <authorList>
            <person name="Zeh D."/>
            <person name="Zeh J."/>
        </authorList>
    </citation>
    <scope>NUCLEOTIDE SEQUENCE [LARGE SCALE GENOMIC DNA]</scope>
    <source>
        <strain evidence="3">IN4F17</strain>
        <tissue evidence="3">Whole Body</tissue>
    </source>
</reference>
<dbReference type="PROSITE" id="PS50092">
    <property type="entry name" value="TSP1"/>
    <property type="match status" value="1"/>
</dbReference>
<dbReference type="PROSITE" id="PS51046">
    <property type="entry name" value="GON"/>
    <property type="match status" value="1"/>
</dbReference>
<dbReference type="InterPro" id="IPR036383">
    <property type="entry name" value="TSP1_rpt_sf"/>
</dbReference>
<protein>
    <submittedName>
        <fullName evidence="3">ADAMTS9</fullName>
    </submittedName>
</protein>
<name>A0ABY6KAA7_9ARAC</name>
<sequence length="230" mass="25822">MDQQCSVKCGLGYKYRAVYCSAGGHSPTADIHCNPAYKPRSKRRCRESRCPFQWRAGAWGPCSTTCGRGAPISCQDIQTRVNVRHDGEQELQVRGRYVKVFCFAMNSSQPQEYVTLLAGQAENYAEVYNRRLSRPETCPRNGARMDPCPEECRDDNTAGPGLTTYSRVAVNISSLTLDWDCYSMVHCPQGRFSINLKGTGFVVSPESEWTNEGHFTAAKIHRLEVYNLSN</sequence>